<dbReference type="Pfam" id="PF01239">
    <property type="entry name" value="PPTA"/>
    <property type="match status" value="2"/>
</dbReference>
<reference evidence="5" key="1">
    <citation type="journal article" date="2021" name="Nat. Commun.">
        <title>Genetic determinants of endophytism in the Arabidopsis root mycobiome.</title>
        <authorList>
            <person name="Mesny F."/>
            <person name="Miyauchi S."/>
            <person name="Thiergart T."/>
            <person name="Pickel B."/>
            <person name="Atanasova L."/>
            <person name="Karlsson M."/>
            <person name="Huettel B."/>
            <person name="Barry K.W."/>
            <person name="Haridas S."/>
            <person name="Chen C."/>
            <person name="Bauer D."/>
            <person name="Andreopoulos W."/>
            <person name="Pangilinan J."/>
            <person name="LaButti K."/>
            <person name="Riley R."/>
            <person name="Lipzen A."/>
            <person name="Clum A."/>
            <person name="Drula E."/>
            <person name="Henrissat B."/>
            <person name="Kohler A."/>
            <person name="Grigoriev I.V."/>
            <person name="Martin F.M."/>
            <person name="Hacquard S."/>
        </authorList>
    </citation>
    <scope>NUCLEOTIDE SEQUENCE</scope>
    <source>
        <strain evidence="5">MPI-CAGE-CH-0230</strain>
    </source>
</reference>
<evidence type="ECO:0000256" key="3">
    <source>
        <dbReference type="ARBA" id="ARBA00022679"/>
    </source>
</evidence>
<dbReference type="AlphaFoldDB" id="A0A9P8YH86"/>
<dbReference type="GO" id="GO:0005737">
    <property type="term" value="C:cytoplasm"/>
    <property type="evidence" value="ECO:0007669"/>
    <property type="project" value="TreeGrafter"/>
</dbReference>
<evidence type="ECO:0000256" key="4">
    <source>
        <dbReference type="ARBA" id="ARBA00022737"/>
    </source>
</evidence>
<keyword evidence="4" id="KW-0677">Repeat</keyword>
<evidence type="ECO:0008006" key="7">
    <source>
        <dbReference type="Google" id="ProtNLM"/>
    </source>
</evidence>
<comment type="similarity">
    <text evidence="1">Belongs to the protein prenyltransferase subunit alpha family.</text>
</comment>
<keyword evidence="6" id="KW-1185">Reference proteome</keyword>
<dbReference type="GeneID" id="70181840"/>
<gene>
    <name evidence="5" type="ORF">B0I36DRAFT_310766</name>
</gene>
<keyword evidence="3" id="KW-0808">Transferase</keyword>
<proteinExistence type="inferred from homology"/>
<dbReference type="OrthoDB" id="5358702at2759"/>
<dbReference type="PANTHER" id="PTHR11129:SF3">
    <property type="entry name" value="PROTEIN PRENYLTRANSFERASE ALPHA SUBUNIT REPEAT-CONTAINING PROTEIN 1"/>
    <property type="match status" value="1"/>
</dbReference>
<accession>A0A9P8YH86</accession>
<evidence type="ECO:0000256" key="2">
    <source>
        <dbReference type="ARBA" id="ARBA00022602"/>
    </source>
</evidence>
<protein>
    <recommendedName>
        <fullName evidence="7">Protein prenyltransferase</fullName>
    </recommendedName>
</protein>
<dbReference type="InterPro" id="IPR002088">
    <property type="entry name" value="Prenyl_trans_a"/>
</dbReference>
<evidence type="ECO:0000313" key="6">
    <source>
        <dbReference type="Proteomes" id="UP000756346"/>
    </source>
</evidence>
<dbReference type="GO" id="GO:0008318">
    <property type="term" value="F:protein prenyltransferase activity"/>
    <property type="evidence" value="ECO:0007669"/>
    <property type="project" value="InterPro"/>
</dbReference>
<name>A0A9P8YH86_9PEZI</name>
<organism evidence="5 6">
    <name type="scientific">Microdochium trichocladiopsis</name>
    <dbReference type="NCBI Taxonomy" id="1682393"/>
    <lineage>
        <taxon>Eukaryota</taxon>
        <taxon>Fungi</taxon>
        <taxon>Dikarya</taxon>
        <taxon>Ascomycota</taxon>
        <taxon>Pezizomycotina</taxon>
        <taxon>Sordariomycetes</taxon>
        <taxon>Xylariomycetidae</taxon>
        <taxon>Xylariales</taxon>
        <taxon>Microdochiaceae</taxon>
        <taxon>Microdochium</taxon>
    </lineage>
</organism>
<sequence>MSRSLDPAVLESLRAQDPRPAYKDISSLFAQGLDTTSQGQAQLLEIEFLGTSHPLEQGVSYLRDGHAVAIPKLRLAQAFMVARQILHEDLMSRHAGLTILEKVLPATAVLLLMDPEHITAANTRKRALRCKLSSLEKDDAKARLDAVNHEKHFVDSLLTSRLHRHTKSPTLWNHRRWLLELGKSEGRSLDLEDELKRVIMVSGERHPRNYYAWNHARWLLTEHVTTKSPAVGDVRANMVHLCHIVKDWCLKHHGDISGWSFLGFILNQIHDEDEQTTARNIVARDVLKITESFRWSNESVWVFLRSLAATQCLEKEVSTSLQALGAKLGSL</sequence>
<dbReference type="RefSeq" id="XP_046018531.1">
    <property type="nucleotide sequence ID" value="XM_046152294.1"/>
</dbReference>
<evidence type="ECO:0000256" key="1">
    <source>
        <dbReference type="ARBA" id="ARBA00006734"/>
    </source>
</evidence>
<dbReference type="EMBL" id="JAGTJQ010000001">
    <property type="protein sequence ID" value="KAH7040476.1"/>
    <property type="molecule type" value="Genomic_DNA"/>
</dbReference>
<evidence type="ECO:0000313" key="5">
    <source>
        <dbReference type="EMBL" id="KAH7040476.1"/>
    </source>
</evidence>
<dbReference type="Gene3D" id="1.25.40.120">
    <property type="entry name" value="Protein prenylyltransferase"/>
    <property type="match status" value="1"/>
</dbReference>
<keyword evidence="2" id="KW-0637">Prenyltransferase</keyword>
<comment type="caution">
    <text evidence="5">The sequence shown here is derived from an EMBL/GenBank/DDBJ whole genome shotgun (WGS) entry which is preliminary data.</text>
</comment>
<dbReference type="SUPFAM" id="SSF48439">
    <property type="entry name" value="Protein prenylyltransferase"/>
    <property type="match status" value="1"/>
</dbReference>
<dbReference type="PANTHER" id="PTHR11129">
    <property type="entry name" value="PROTEIN FARNESYLTRANSFERASE ALPHA SUBUNIT/RAB GERANYLGERANYL TRANSFERASE ALPHA SUBUNIT"/>
    <property type="match status" value="1"/>
</dbReference>
<dbReference type="Proteomes" id="UP000756346">
    <property type="component" value="Unassembled WGS sequence"/>
</dbReference>